<reference evidence="1 2" key="1">
    <citation type="submission" date="2013-04" db="EMBL/GenBank/DDBJ databases">
        <title>The Genome Sequence of Bacteroides massiliensis DSM 17679.</title>
        <authorList>
            <consortium name="The Broad Institute Genomics Platform"/>
            <person name="Earl A."/>
            <person name="Ward D."/>
            <person name="Feldgarden M."/>
            <person name="Gevers D."/>
            <person name="Martens E."/>
            <person name="Fenner L."/>
            <person name="Roux V."/>
            <person name="Mallet M.N."/>
            <person name="Raoult D."/>
            <person name="Walker B."/>
            <person name="Young S."/>
            <person name="Zeng Q."/>
            <person name="Gargeya S."/>
            <person name="Fitzgerald M."/>
            <person name="Haas B."/>
            <person name="Abouelleil A."/>
            <person name="Allen A.W."/>
            <person name="Alvarado L."/>
            <person name="Arachchi H.M."/>
            <person name="Berlin A.M."/>
            <person name="Chapman S.B."/>
            <person name="Gainer-Dewar J."/>
            <person name="Goldberg J."/>
            <person name="Griggs A."/>
            <person name="Gujja S."/>
            <person name="Hansen M."/>
            <person name="Howarth C."/>
            <person name="Imamovic A."/>
            <person name="Ireland A."/>
            <person name="Larimer J."/>
            <person name="McCowan C."/>
            <person name="Murphy C."/>
            <person name="Pearson M."/>
            <person name="Poon T.W."/>
            <person name="Priest M."/>
            <person name="Roberts A."/>
            <person name="Saif S."/>
            <person name="Shea T."/>
            <person name="Sisk P."/>
            <person name="Sykes S."/>
            <person name="Wortman J."/>
            <person name="Nusbaum C."/>
            <person name="Birren B."/>
        </authorList>
    </citation>
    <scope>NUCLEOTIDE SEQUENCE [LARGE SCALE GENOMIC DNA]</scope>
    <source>
        <strain evidence="2">B84634 / Timone 84634 / DSM 17679 / JCM 13223</strain>
    </source>
</reference>
<proteinExistence type="predicted"/>
<dbReference type="STRING" id="1121098.HMPREF1534_00143"/>
<comment type="caution">
    <text evidence="1">The sequence shown here is derived from an EMBL/GenBank/DDBJ whole genome shotgun (WGS) entry which is preliminary data.</text>
</comment>
<organism evidence="1 2">
    <name type="scientific">Phocaeicola massiliensis B84634 = Timone 84634 = DSM 17679 = JCM 13223</name>
    <dbReference type="NCBI Taxonomy" id="1121098"/>
    <lineage>
        <taxon>Bacteria</taxon>
        <taxon>Pseudomonadati</taxon>
        <taxon>Bacteroidota</taxon>
        <taxon>Bacteroidia</taxon>
        <taxon>Bacteroidales</taxon>
        <taxon>Bacteroidaceae</taxon>
        <taxon>Phocaeicola</taxon>
    </lineage>
</organism>
<dbReference type="PATRIC" id="fig|1121098.3.peg.146"/>
<protein>
    <recommendedName>
        <fullName evidence="3">N-acetyltransferase domain-containing protein</fullName>
    </recommendedName>
</protein>
<dbReference type="AlphaFoldDB" id="U6RTW1"/>
<gene>
    <name evidence="1" type="ORF">HMPREF1534_00143</name>
</gene>
<keyword evidence="2" id="KW-1185">Reference proteome</keyword>
<dbReference type="Proteomes" id="UP000017831">
    <property type="component" value="Unassembled WGS sequence"/>
</dbReference>
<dbReference type="EMBL" id="AQHY01000002">
    <property type="protein sequence ID" value="EOA58693.1"/>
    <property type="molecule type" value="Genomic_DNA"/>
</dbReference>
<dbReference type="RefSeq" id="WP_005935738.1">
    <property type="nucleotide sequence ID" value="NZ_KB890323.1"/>
</dbReference>
<dbReference type="eggNOG" id="ENOG5032A9E">
    <property type="taxonomic scope" value="Bacteria"/>
</dbReference>
<evidence type="ECO:0000313" key="2">
    <source>
        <dbReference type="Proteomes" id="UP000017831"/>
    </source>
</evidence>
<evidence type="ECO:0008006" key="3">
    <source>
        <dbReference type="Google" id="ProtNLM"/>
    </source>
</evidence>
<dbReference type="GeneID" id="60063773"/>
<dbReference type="HOGENOM" id="CLU_134856_0_0_10"/>
<evidence type="ECO:0000313" key="1">
    <source>
        <dbReference type="EMBL" id="EOA58693.1"/>
    </source>
</evidence>
<sequence>MKVIQLKGLDTDLYPLIGPLVMNPKVLKANNNYPFKTTANHQWYIAVNDQEEVMGFLPVENKKSTSVINNYYLKEDDGELLKLLFCQIDIKKDITAIVLSKHLDIFKKLGFEPEHQWTNYIKMIYTNHDKK</sequence>
<name>U6RTW1_9BACT</name>
<dbReference type="OrthoDB" id="998042at2"/>
<accession>U6RTW1</accession>